<dbReference type="Pfam" id="PF12263">
    <property type="entry name" value="DUF3611"/>
    <property type="match status" value="1"/>
</dbReference>
<evidence type="ECO:0000256" key="2">
    <source>
        <dbReference type="SAM" id="Phobius"/>
    </source>
</evidence>
<accession>R7QD54</accession>
<proteinExistence type="predicted"/>
<evidence type="ECO:0000313" key="3">
    <source>
        <dbReference type="EMBL" id="CDF36437.1"/>
    </source>
</evidence>
<keyword evidence="2" id="KW-1133">Transmembrane helix</keyword>
<organism evidence="3 4">
    <name type="scientific">Chondrus crispus</name>
    <name type="common">Carrageen Irish moss</name>
    <name type="synonym">Polymorpha crispa</name>
    <dbReference type="NCBI Taxonomy" id="2769"/>
    <lineage>
        <taxon>Eukaryota</taxon>
        <taxon>Rhodophyta</taxon>
        <taxon>Florideophyceae</taxon>
        <taxon>Rhodymeniophycidae</taxon>
        <taxon>Gigartinales</taxon>
        <taxon>Gigartinaceae</taxon>
        <taxon>Chondrus</taxon>
    </lineage>
</organism>
<reference evidence="4" key="1">
    <citation type="journal article" date="2013" name="Proc. Natl. Acad. Sci. U.S.A.">
        <title>Genome structure and metabolic features in the red seaweed Chondrus crispus shed light on evolution of the Archaeplastida.</title>
        <authorList>
            <person name="Collen J."/>
            <person name="Porcel B."/>
            <person name="Carre W."/>
            <person name="Ball S.G."/>
            <person name="Chaparro C."/>
            <person name="Tonon T."/>
            <person name="Barbeyron T."/>
            <person name="Michel G."/>
            <person name="Noel B."/>
            <person name="Valentin K."/>
            <person name="Elias M."/>
            <person name="Artiguenave F."/>
            <person name="Arun A."/>
            <person name="Aury J.M."/>
            <person name="Barbosa-Neto J.F."/>
            <person name="Bothwell J.H."/>
            <person name="Bouget F.Y."/>
            <person name="Brillet L."/>
            <person name="Cabello-Hurtado F."/>
            <person name="Capella-Gutierrez S."/>
            <person name="Charrier B."/>
            <person name="Cladiere L."/>
            <person name="Cock J.M."/>
            <person name="Coelho S.M."/>
            <person name="Colleoni C."/>
            <person name="Czjzek M."/>
            <person name="Da Silva C."/>
            <person name="Delage L."/>
            <person name="Denoeud F."/>
            <person name="Deschamps P."/>
            <person name="Dittami S.M."/>
            <person name="Gabaldon T."/>
            <person name="Gachon C.M."/>
            <person name="Groisillier A."/>
            <person name="Herve C."/>
            <person name="Jabbari K."/>
            <person name="Katinka M."/>
            <person name="Kloareg B."/>
            <person name="Kowalczyk N."/>
            <person name="Labadie K."/>
            <person name="Leblanc C."/>
            <person name="Lopez P.J."/>
            <person name="McLachlan D.H."/>
            <person name="Meslet-Cladiere L."/>
            <person name="Moustafa A."/>
            <person name="Nehr Z."/>
            <person name="Nyvall Collen P."/>
            <person name="Panaud O."/>
            <person name="Partensky F."/>
            <person name="Poulain J."/>
            <person name="Rensing S.A."/>
            <person name="Rousvoal S."/>
            <person name="Samson G."/>
            <person name="Symeonidi A."/>
            <person name="Weissenbach J."/>
            <person name="Zambounis A."/>
            <person name="Wincker P."/>
            <person name="Boyen C."/>
        </authorList>
    </citation>
    <scope>NUCLEOTIDE SEQUENCE [LARGE SCALE GENOMIC DNA]</scope>
    <source>
        <strain evidence="4">cv. Stackhouse</strain>
    </source>
</reference>
<feature type="transmembrane region" description="Helical" evidence="2">
    <location>
        <begin position="178"/>
        <end position="198"/>
    </location>
</feature>
<dbReference type="STRING" id="2769.R7QD54"/>
<keyword evidence="2" id="KW-0812">Transmembrane</keyword>
<dbReference type="Proteomes" id="UP000012073">
    <property type="component" value="Unassembled WGS sequence"/>
</dbReference>
<sequence>MKAGVAFLSSPGLAFLNAGRRHAILSQRRPRKIAFRRLPVASSDKLYPDPEPLERIENPVKAGDSDSEPKEGPEVLFEKLNARRESRNSNSGVVQSSLETANDMNQPLFNREGEELKPVTEVVAPDNGMDFKKAARAFWRIGWMTWWLQLILTVVSGVILIFSFAFPGVNVKTSASALGFIVTGVGVLFAFVSLFWTYSYTRLSLWLSGDRVSTNRTPQVAQTRINRKLRIGLGIAIVGMIVSLTGLQAIVGTLLARLLSSGVATTPYASYQMGAGAAGVAPGSGIVQPVDILVVQASANAMMGLLAALATTVWLRGRSKKWQPKSVE</sequence>
<name>R7QD54_CHOCR</name>
<dbReference type="GeneID" id="17323969"/>
<protein>
    <submittedName>
        <fullName evidence="3">Uncharacterized protein</fullName>
    </submittedName>
</protein>
<dbReference type="SUPFAM" id="SSF103473">
    <property type="entry name" value="MFS general substrate transporter"/>
    <property type="match status" value="1"/>
</dbReference>
<dbReference type="KEGG" id="ccp:CHC_T00004376001"/>
<feature type="transmembrane region" description="Helical" evidence="2">
    <location>
        <begin position="292"/>
        <end position="315"/>
    </location>
</feature>
<keyword evidence="2" id="KW-0472">Membrane</keyword>
<feature type="region of interest" description="Disordered" evidence="1">
    <location>
        <begin position="46"/>
        <end position="72"/>
    </location>
</feature>
<dbReference type="Gramene" id="CDF36437">
    <property type="protein sequence ID" value="CDF36437"/>
    <property type="gene ID" value="CHC_T00004376001"/>
</dbReference>
<dbReference type="EMBL" id="HG001780">
    <property type="protein sequence ID" value="CDF36437.1"/>
    <property type="molecule type" value="Genomic_DNA"/>
</dbReference>
<dbReference type="AlphaFoldDB" id="R7QD54"/>
<dbReference type="InterPro" id="IPR022051">
    <property type="entry name" value="DUF3611"/>
</dbReference>
<feature type="transmembrane region" description="Helical" evidence="2">
    <location>
        <begin position="231"/>
        <end position="251"/>
    </location>
</feature>
<gene>
    <name evidence="3" type="ORF">CHC_T00004376001</name>
</gene>
<dbReference type="RefSeq" id="XP_005716256.1">
    <property type="nucleotide sequence ID" value="XM_005716199.1"/>
</dbReference>
<evidence type="ECO:0000256" key="1">
    <source>
        <dbReference type="SAM" id="MobiDB-lite"/>
    </source>
</evidence>
<evidence type="ECO:0000313" key="4">
    <source>
        <dbReference type="Proteomes" id="UP000012073"/>
    </source>
</evidence>
<dbReference type="OrthoDB" id="5900at2759"/>
<dbReference type="InterPro" id="IPR036259">
    <property type="entry name" value="MFS_trans_sf"/>
</dbReference>
<keyword evidence="4" id="KW-1185">Reference proteome</keyword>
<dbReference type="PANTHER" id="PTHR34548">
    <property type="entry name" value="PROTEIN TIC 21, CHLOROPLASTIC"/>
    <property type="match status" value="1"/>
</dbReference>
<dbReference type="PhylomeDB" id="R7QD54"/>
<feature type="transmembrane region" description="Helical" evidence="2">
    <location>
        <begin position="146"/>
        <end position="166"/>
    </location>
</feature>
<dbReference type="PANTHER" id="PTHR34548:SF2">
    <property type="entry name" value="PROTEIN TIC 21, CHLOROPLASTIC"/>
    <property type="match status" value="1"/>
</dbReference>